<reference evidence="3" key="1">
    <citation type="journal article" date="2023" name="Mol. Phylogenet. Evol.">
        <title>Genome-scale phylogeny and comparative genomics of the fungal order Sordariales.</title>
        <authorList>
            <person name="Hensen N."/>
            <person name="Bonometti L."/>
            <person name="Westerberg I."/>
            <person name="Brannstrom I.O."/>
            <person name="Guillou S."/>
            <person name="Cros-Aarteil S."/>
            <person name="Calhoun S."/>
            <person name="Haridas S."/>
            <person name="Kuo A."/>
            <person name="Mondo S."/>
            <person name="Pangilinan J."/>
            <person name="Riley R."/>
            <person name="LaButti K."/>
            <person name="Andreopoulos B."/>
            <person name="Lipzen A."/>
            <person name="Chen C."/>
            <person name="Yan M."/>
            <person name="Daum C."/>
            <person name="Ng V."/>
            <person name="Clum A."/>
            <person name="Steindorff A."/>
            <person name="Ohm R.A."/>
            <person name="Martin F."/>
            <person name="Silar P."/>
            <person name="Natvig D.O."/>
            <person name="Lalanne C."/>
            <person name="Gautier V."/>
            <person name="Ament-Velasquez S.L."/>
            <person name="Kruys A."/>
            <person name="Hutchinson M.I."/>
            <person name="Powell A.J."/>
            <person name="Barry K."/>
            <person name="Miller A.N."/>
            <person name="Grigoriev I.V."/>
            <person name="Debuchy R."/>
            <person name="Gladieux P."/>
            <person name="Hiltunen Thoren M."/>
            <person name="Johannesson H."/>
        </authorList>
    </citation>
    <scope>NUCLEOTIDE SEQUENCE</scope>
    <source>
        <strain evidence="3">PSN309</strain>
    </source>
</reference>
<dbReference type="CDD" id="cd03038">
    <property type="entry name" value="GST_N_etherase_LigE"/>
    <property type="match status" value="1"/>
</dbReference>
<evidence type="ECO:0000313" key="4">
    <source>
        <dbReference type="Proteomes" id="UP001302126"/>
    </source>
</evidence>
<gene>
    <name evidence="3" type="ORF">QBC35DRAFT_506174</name>
</gene>
<accession>A0AAN6WN30</accession>
<keyword evidence="4" id="KW-1185">Reference proteome</keyword>
<dbReference type="EMBL" id="MU864494">
    <property type="protein sequence ID" value="KAK4184336.1"/>
    <property type="molecule type" value="Genomic_DNA"/>
</dbReference>
<sequence length="245" mass="28331">MASDGNEIVLIDLPSRDPRKTWSYNPWKTRLLLNFKGLPYKTEWVEYPNLRPRLEPNITPPPADDPYTSPTIQLPSGEYIMDSWAIADYIEASYPSPPLHLKSEYLTRLRTILTDLMTPLRAVFVPLVPKRILTEESIPYFVRTRTEDLDGIDLEIWAKEKGGDSAWQQAEPHFKQVTAMLKENEGRYFMGETVSYVDFVWAANLLFFRRIGEDVFQKALEISGDGKAHEELLEGVKVWAERDDH</sequence>
<evidence type="ECO:0000313" key="3">
    <source>
        <dbReference type="EMBL" id="KAK4184336.1"/>
    </source>
</evidence>
<dbReference type="InterPro" id="IPR036249">
    <property type="entry name" value="Thioredoxin-like_sf"/>
</dbReference>
<proteinExistence type="predicted"/>
<dbReference type="SUPFAM" id="SSF52833">
    <property type="entry name" value="Thioredoxin-like"/>
    <property type="match status" value="1"/>
</dbReference>
<reference evidence="3" key="2">
    <citation type="submission" date="2023-05" db="EMBL/GenBank/DDBJ databases">
        <authorList>
            <consortium name="Lawrence Berkeley National Laboratory"/>
            <person name="Steindorff A."/>
            <person name="Hensen N."/>
            <person name="Bonometti L."/>
            <person name="Westerberg I."/>
            <person name="Brannstrom I.O."/>
            <person name="Guillou S."/>
            <person name="Cros-Aarteil S."/>
            <person name="Calhoun S."/>
            <person name="Haridas S."/>
            <person name="Kuo A."/>
            <person name="Mondo S."/>
            <person name="Pangilinan J."/>
            <person name="Riley R."/>
            <person name="Labutti K."/>
            <person name="Andreopoulos B."/>
            <person name="Lipzen A."/>
            <person name="Chen C."/>
            <person name="Yanf M."/>
            <person name="Daum C."/>
            <person name="Ng V."/>
            <person name="Clum A."/>
            <person name="Ohm R."/>
            <person name="Martin F."/>
            <person name="Silar P."/>
            <person name="Natvig D."/>
            <person name="Lalanne C."/>
            <person name="Gautier V."/>
            <person name="Ament-Velasquez S.L."/>
            <person name="Kruys A."/>
            <person name="Hutchinson M.I."/>
            <person name="Powell A.J."/>
            <person name="Barry K."/>
            <person name="Miller A.N."/>
            <person name="Grigoriev I.V."/>
            <person name="Debuchy R."/>
            <person name="Gladieux P."/>
            <person name="Thoren M.H."/>
            <person name="Johannesson H."/>
        </authorList>
    </citation>
    <scope>NUCLEOTIDE SEQUENCE</scope>
    <source>
        <strain evidence="3">PSN309</strain>
    </source>
</reference>
<dbReference type="Proteomes" id="UP001302126">
    <property type="component" value="Unassembled WGS sequence"/>
</dbReference>
<feature type="domain" description="Glutathione S-transferase UstS-like C-terminal" evidence="2">
    <location>
        <begin position="114"/>
        <end position="215"/>
    </location>
</feature>
<dbReference type="SUPFAM" id="SSF47616">
    <property type="entry name" value="GST C-terminal domain-like"/>
    <property type="match status" value="1"/>
</dbReference>
<dbReference type="AlphaFoldDB" id="A0AAN6WN30"/>
<name>A0AAN6WN30_9PEZI</name>
<dbReference type="Gene3D" id="1.20.1050.10">
    <property type="match status" value="1"/>
</dbReference>
<dbReference type="Pfam" id="PF13409">
    <property type="entry name" value="GST_N_2"/>
    <property type="match status" value="1"/>
</dbReference>
<dbReference type="InterPro" id="IPR054416">
    <property type="entry name" value="GST_UstS-like_C"/>
</dbReference>
<protein>
    <recommendedName>
        <fullName evidence="5">GST N-terminal domain-containing protein</fullName>
    </recommendedName>
</protein>
<dbReference type="InterPro" id="IPR004045">
    <property type="entry name" value="Glutathione_S-Trfase_N"/>
</dbReference>
<organism evidence="3 4">
    <name type="scientific">Podospora australis</name>
    <dbReference type="NCBI Taxonomy" id="1536484"/>
    <lineage>
        <taxon>Eukaryota</taxon>
        <taxon>Fungi</taxon>
        <taxon>Dikarya</taxon>
        <taxon>Ascomycota</taxon>
        <taxon>Pezizomycotina</taxon>
        <taxon>Sordariomycetes</taxon>
        <taxon>Sordariomycetidae</taxon>
        <taxon>Sordariales</taxon>
        <taxon>Podosporaceae</taxon>
        <taxon>Podospora</taxon>
    </lineage>
</organism>
<dbReference type="InterPro" id="IPR036282">
    <property type="entry name" value="Glutathione-S-Trfase_C_sf"/>
</dbReference>
<evidence type="ECO:0000259" key="2">
    <source>
        <dbReference type="Pfam" id="PF22041"/>
    </source>
</evidence>
<evidence type="ECO:0008006" key="5">
    <source>
        <dbReference type="Google" id="ProtNLM"/>
    </source>
</evidence>
<comment type="caution">
    <text evidence="3">The sequence shown here is derived from an EMBL/GenBank/DDBJ whole genome shotgun (WGS) entry which is preliminary data.</text>
</comment>
<evidence type="ECO:0000259" key="1">
    <source>
        <dbReference type="Pfam" id="PF13409"/>
    </source>
</evidence>
<dbReference type="Gene3D" id="3.40.30.10">
    <property type="entry name" value="Glutaredoxin"/>
    <property type="match status" value="1"/>
</dbReference>
<dbReference type="Pfam" id="PF22041">
    <property type="entry name" value="GST_C_7"/>
    <property type="match status" value="1"/>
</dbReference>
<feature type="domain" description="GST N-terminal" evidence="1">
    <location>
        <begin position="22"/>
        <end position="92"/>
    </location>
</feature>